<feature type="domain" description="GGDEF" evidence="6">
    <location>
        <begin position="396"/>
        <end position="533"/>
    </location>
</feature>
<dbReference type="eggNOG" id="COG3706">
    <property type="taxonomic scope" value="Bacteria"/>
</dbReference>
<evidence type="ECO:0000256" key="4">
    <source>
        <dbReference type="SAM" id="Coils"/>
    </source>
</evidence>
<protein>
    <recommendedName>
        <fullName evidence="2">diguanylate cyclase</fullName>
        <ecNumber evidence="2">2.7.7.65</ecNumber>
    </recommendedName>
</protein>
<dbReference type="PROSITE" id="PS50887">
    <property type="entry name" value="GGDEF"/>
    <property type="match status" value="1"/>
</dbReference>
<keyword evidence="5" id="KW-0812">Transmembrane</keyword>
<dbReference type="GO" id="GO:0005886">
    <property type="term" value="C:plasma membrane"/>
    <property type="evidence" value="ECO:0007669"/>
    <property type="project" value="TreeGrafter"/>
</dbReference>
<evidence type="ECO:0000313" key="7">
    <source>
        <dbReference type="EMBL" id="KGE04340.1"/>
    </source>
</evidence>
<feature type="transmembrane region" description="Helical" evidence="5">
    <location>
        <begin position="174"/>
        <end position="197"/>
    </location>
</feature>
<dbReference type="STRING" id="1265313.HRUBRA_01026"/>
<evidence type="ECO:0000256" key="3">
    <source>
        <dbReference type="ARBA" id="ARBA00034247"/>
    </source>
</evidence>
<dbReference type="AlphaFoldDB" id="A0A095VSJ3"/>
<dbReference type="SUPFAM" id="SSF55073">
    <property type="entry name" value="Nucleotide cyclase"/>
    <property type="match status" value="1"/>
</dbReference>
<feature type="coiled-coil region" evidence="4">
    <location>
        <begin position="341"/>
        <end position="368"/>
    </location>
</feature>
<comment type="cofactor">
    <cofactor evidence="1">
        <name>Mg(2+)</name>
        <dbReference type="ChEBI" id="CHEBI:18420"/>
    </cofactor>
</comment>
<sequence>MPLFPPDANPPLSRWRLAVVVAIVAWQSLNTAALHAGLFGNTLTPFFPTPWAHVLLKTLAAVALGYAAIRGRNSPTLPSLTLLCGALALGAWSSLLFQFDMDFYRAPGAPWADVLSLVSYALICLAILWLPTHGAVFTSQRMLLTDLLIALGAFALLVWEFVLLPSRNAEAAPAILSVLVEVGYPVLNAALLSALLLKFPISRLGPNRVAFRLLATAVLLLFLADTAFGTHLYLQRSETLLLAAELLYSFAAIGMLAAGLRYARATSLHPAPMAREKSQIDLSPVSVAMMVAVLSALFFEVLLKDEPSKRILLGTGALMMLLLYRQMLTHALRKAWMEVQEQRLQATVDERTRELAEANRKLEQLAELDALTGLPNRRALERKLNESWQLCARLGEPLTVALIDIDFFKPYNDNYGHPEGDKCLRAVAQALAMHLRRSTDMVARYGGEEFAVVMPLTAAKAAAGFMEDLRAGVAARHLIHEHSTVADRVTVSIGLADAQPKAGTSWQSLLDAADKALYAAKDAGRNRVQLTTGASASLHEVS</sequence>
<feature type="transmembrane region" description="Helical" evidence="5">
    <location>
        <begin position="209"/>
        <end position="234"/>
    </location>
</feature>
<evidence type="ECO:0000256" key="5">
    <source>
        <dbReference type="SAM" id="Phobius"/>
    </source>
</evidence>
<dbReference type="Proteomes" id="UP000029640">
    <property type="component" value="Unassembled WGS sequence"/>
</dbReference>
<feature type="transmembrane region" description="Helical" evidence="5">
    <location>
        <begin position="240"/>
        <end position="260"/>
    </location>
</feature>
<dbReference type="PANTHER" id="PTHR45138:SF9">
    <property type="entry name" value="DIGUANYLATE CYCLASE DGCM-RELATED"/>
    <property type="match status" value="1"/>
</dbReference>
<keyword evidence="5" id="KW-1133">Transmembrane helix</keyword>
<evidence type="ECO:0000256" key="2">
    <source>
        <dbReference type="ARBA" id="ARBA00012528"/>
    </source>
</evidence>
<comment type="caution">
    <text evidence="7">The sequence shown here is derived from an EMBL/GenBank/DDBJ whole genome shotgun (WGS) entry which is preliminary data.</text>
</comment>
<dbReference type="GO" id="GO:0052621">
    <property type="term" value="F:diguanylate cyclase activity"/>
    <property type="evidence" value="ECO:0007669"/>
    <property type="project" value="UniProtKB-EC"/>
</dbReference>
<feature type="transmembrane region" description="Helical" evidence="5">
    <location>
        <begin position="80"/>
        <end position="99"/>
    </location>
</feature>
<dbReference type="EMBL" id="AUVB01000028">
    <property type="protein sequence ID" value="KGE04340.1"/>
    <property type="molecule type" value="Genomic_DNA"/>
</dbReference>
<accession>A0A095VSJ3</accession>
<reference evidence="7 8" key="1">
    <citation type="journal article" date="2014" name="Genome Announc.">
        <title>Genome Sequence of Gammaproteobacterial Pseudohaliea rubra Type Strain DSM 19751, Isolated from Coastal Seawater of the Mediterranean Sea.</title>
        <authorList>
            <person name="Spring S."/>
            <person name="Fiebig A."/>
            <person name="Riedel T."/>
            <person name="Goker M."/>
            <person name="Klenk H.P."/>
        </authorList>
    </citation>
    <scope>NUCLEOTIDE SEQUENCE [LARGE SCALE GENOMIC DNA]</scope>
    <source>
        <strain evidence="7 8">DSM 19751</strain>
    </source>
</reference>
<feature type="transmembrane region" description="Helical" evidence="5">
    <location>
        <begin position="142"/>
        <end position="162"/>
    </location>
</feature>
<dbReference type="NCBIfam" id="TIGR00254">
    <property type="entry name" value="GGDEF"/>
    <property type="match status" value="1"/>
</dbReference>
<evidence type="ECO:0000259" key="6">
    <source>
        <dbReference type="PROSITE" id="PS50887"/>
    </source>
</evidence>
<keyword evidence="4" id="KW-0175">Coiled coil</keyword>
<keyword evidence="5" id="KW-0472">Membrane</keyword>
<dbReference type="SMART" id="SM00267">
    <property type="entry name" value="GGDEF"/>
    <property type="match status" value="1"/>
</dbReference>
<evidence type="ECO:0000313" key="8">
    <source>
        <dbReference type="Proteomes" id="UP000029640"/>
    </source>
</evidence>
<dbReference type="InterPro" id="IPR000160">
    <property type="entry name" value="GGDEF_dom"/>
</dbReference>
<keyword evidence="8" id="KW-1185">Reference proteome</keyword>
<dbReference type="InterPro" id="IPR043128">
    <property type="entry name" value="Rev_trsase/Diguanyl_cyclase"/>
</dbReference>
<dbReference type="InterPro" id="IPR029787">
    <property type="entry name" value="Nucleotide_cyclase"/>
</dbReference>
<dbReference type="FunFam" id="3.30.70.270:FF:000001">
    <property type="entry name" value="Diguanylate cyclase domain protein"/>
    <property type="match status" value="1"/>
</dbReference>
<proteinExistence type="predicted"/>
<comment type="catalytic activity">
    <reaction evidence="3">
        <text>2 GTP = 3',3'-c-di-GMP + 2 diphosphate</text>
        <dbReference type="Rhea" id="RHEA:24898"/>
        <dbReference type="ChEBI" id="CHEBI:33019"/>
        <dbReference type="ChEBI" id="CHEBI:37565"/>
        <dbReference type="ChEBI" id="CHEBI:58805"/>
        <dbReference type="EC" id="2.7.7.65"/>
    </reaction>
</comment>
<dbReference type="Gene3D" id="3.30.70.270">
    <property type="match status" value="1"/>
</dbReference>
<dbReference type="EC" id="2.7.7.65" evidence="2"/>
<dbReference type="Pfam" id="PF00990">
    <property type="entry name" value="GGDEF"/>
    <property type="match status" value="1"/>
</dbReference>
<name>A0A095VSJ3_9GAMM</name>
<feature type="transmembrane region" description="Helical" evidence="5">
    <location>
        <begin position="111"/>
        <end position="130"/>
    </location>
</feature>
<organism evidence="7 8">
    <name type="scientific">Pseudohaliea rubra DSM 19751</name>
    <dbReference type="NCBI Taxonomy" id="1265313"/>
    <lineage>
        <taxon>Bacteria</taxon>
        <taxon>Pseudomonadati</taxon>
        <taxon>Pseudomonadota</taxon>
        <taxon>Gammaproteobacteria</taxon>
        <taxon>Cellvibrionales</taxon>
        <taxon>Halieaceae</taxon>
        <taxon>Pseudohaliea</taxon>
    </lineage>
</organism>
<dbReference type="RefSeq" id="WP_052094392.1">
    <property type="nucleotide sequence ID" value="NZ_KN234752.1"/>
</dbReference>
<dbReference type="GO" id="GO:0043709">
    <property type="term" value="P:cell adhesion involved in single-species biofilm formation"/>
    <property type="evidence" value="ECO:0007669"/>
    <property type="project" value="TreeGrafter"/>
</dbReference>
<dbReference type="CDD" id="cd01949">
    <property type="entry name" value="GGDEF"/>
    <property type="match status" value="1"/>
</dbReference>
<dbReference type="OrthoDB" id="9812260at2"/>
<feature type="transmembrane region" description="Helical" evidence="5">
    <location>
        <begin position="280"/>
        <end position="299"/>
    </location>
</feature>
<dbReference type="GO" id="GO:1902201">
    <property type="term" value="P:negative regulation of bacterial-type flagellum-dependent cell motility"/>
    <property type="evidence" value="ECO:0007669"/>
    <property type="project" value="TreeGrafter"/>
</dbReference>
<dbReference type="InterPro" id="IPR050469">
    <property type="entry name" value="Diguanylate_Cyclase"/>
</dbReference>
<evidence type="ECO:0000256" key="1">
    <source>
        <dbReference type="ARBA" id="ARBA00001946"/>
    </source>
</evidence>
<dbReference type="HOGENOM" id="CLU_502290_0_0_6"/>
<feature type="transmembrane region" description="Helical" evidence="5">
    <location>
        <begin position="50"/>
        <end position="68"/>
    </location>
</feature>
<dbReference type="PANTHER" id="PTHR45138">
    <property type="entry name" value="REGULATORY COMPONENTS OF SENSORY TRANSDUCTION SYSTEM"/>
    <property type="match status" value="1"/>
</dbReference>
<gene>
    <name evidence="7" type="ORF">HRUBRA_01026</name>
</gene>